<sequence>MAPNNATARAKWLIEILACEQPLQIADIGARITREVPVYRPRLDCGVAHLHGFEPEFIAFEELKTAAGENLSVYPYAVGKLCPAAFYVHHVGSLSSVFKFCASAATYLGKGLSTYQLKASALAADVVVQSYDLCAYCLEALKTCEAVPRTATRQYYRRLPADVLADQPAQDLVE</sequence>
<evidence type="ECO:0000313" key="1">
    <source>
        <dbReference type="EMBL" id="AGI69048.1"/>
    </source>
</evidence>
<proteinExistence type="predicted"/>
<dbReference type="HOGENOM" id="CLU_1538523_0_0_5"/>
<dbReference type="AlphaFoldDB" id="M9RBB2"/>
<accession>M9RBB2</accession>
<dbReference type="Proteomes" id="UP000005307">
    <property type="component" value="Chromosome"/>
</dbReference>
<gene>
    <name evidence="1" type="ORF">OAN307_c35750</name>
</gene>
<dbReference type="STRING" id="391626.OAN307_c35750"/>
<dbReference type="OrthoDB" id="292760at2"/>
<dbReference type="RefSeq" id="WP_015501012.1">
    <property type="nucleotide sequence ID" value="NC_020911.1"/>
</dbReference>
<dbReference type="KEGG" id="oat:OAN307_c35750"/>
<organism evidence="1 2">
    <name type="scientific">Octadecabacter antarcticus 307</name>
    <dbReference type="NCBI Taxonomy" id="391626"/>
    <lineage>
        <taxon>Bacteria</taxon>
        <taxon>Pseudomonadati</taxon>
        <taxon>Pseudomonadota</taxon>
        <taxon>Alphaproteobacteria</taxon>
        <taxon>Rhodobacterales</taxon>
        <taxon>Roseobacteraceae</taxon>
        <taxon>Octadecabacter</taxon>
    </lineage>
</organism>
<reference evidence="1 2" key="1">
    <citation type="journal article" date="2013" name="PLoS ONE">
        <title>Poles Apart: Arctic and Antarctic Octadecabacter strains Share High Genome Plasticity and a New Type of Xanthorhodopsin.</title>
        <authorList>
            <person name="Vollmers J."/>
            <person name="Voget S."/>
            <person name="Dietrich S."/>
            <person name="Gollnow K."/>
            <person name="Smits M."/>
            <person name="Meyer K."/>
            <person name="Brinkhoff T."/>
            <person name="Simon M."/>
            <person name="Daniel R."/>
        </authorList>
    </citation>
    <scope>NUCLEOTIDE SEQUENCE [LARGE SCALE GENOMIC DNA]</scope>
    <source>
        <strain evidence="1 2">307</strain>
    </source>
</reference>
<evidence type="ECO:0000313" key="2">
    <source>
        <dbReference type="Proteomes" id="UP000005307"/>
    </source>
</evidence>
<name>M9RBB2_9RHOB</name>
<protein>
    <submittedName>
        <fullName evidence="1">Uncharacterized protein</fullName>
    </submittedName>
</protein>
<keyword evidence="2" id="KW-1185">Reference proteome</keyword>
<dbReference type="EMBL" id="CP003740">
    <property type="protein sequence ID" value="AGI69048.1"/>
    <property type="molecule type" value="Genomic_DNA"/>
</dbReference>